<feature type="transmembrane region" description="Helical" evidence="1">
    <location>
        <begin position="304"/>
        <end position="326"/>
    </location>
</feature>
<proteinExistence type="predicted"/>
<feature type="transmembrane region" description="Helical" evidence="1">
    <location>
        <begin position="139"/>
        <end position="161"/>
    </location>
</feature>
<reference evidence="3 4" key="2">
    <citation type="submission" date="2020-03" db="EMBL/GenBank/DDBJ databases">
        <authorList>
            <person name="Ichikawa N."/>
            <person name="Kimura A."/>
            <person name="Kitahashi Y."/>
            <person name="Uohara A."/>
        </authorList>
    </citation>
    <scope>NUCLEOTIDE SEQUENCE [LARGE SCALE GENOMIC DNA]</scope>
    <source>
        <strain evidence="3 4">NBRC 105367</strain>
    </source>
</reference>
<keyword evidence="4" id="KW-1185">Reference proteome</keyword>
<dbReference type="Proteomes" id="UP000503011">
    <property type="component" value="Chromosome"/>
</dbReference>
<dbReference type="RefSeq" id="WP_173162185.1">
    <property type="nucleotide sequence ID" value="NZ_AP022871.1"/>
</dbReference>
<evidence type="ECO:0000259" key="2">
    <source>
        <dbReference type="Pfam" id="PF01757"/>
    </source>
</evidence>
<feature type="transmembrane region" description="Helical" evidence="1">
    <location>
        <begin position="384"/>
        <end position="407"/>
    </location>
</feature>
<feature type="transmembrane region" description="Helical" evidence="1">
    <location>
        <begin position="224"/>
        <end position="245"/>
    </location>
</feature>
<dbReference type="EMBL" id="AP022871">
    <property type="protein sequence ID" value="BCB90056.1"/>
    <property type="molecule type" value="Genomic_DNA"/>
</dbReference>
<dbReference type="GO" id="GO:0016747">
    <property type="term" value="F:acyltransferase activity, transferring groups other than amino-acyl groups"/>
    <property type="evidence" value="ECO:0007669"/>
    <property type="project" value="InterPro"/>
</dbReference>
<organism evidence="3 4">
    <name type="scientific">Phytohabitans suffuscus</name>
    <dbReference type="NCBI Taxonomy" id="624315"/>
    <lineage>
        <taxon>Bacteria</taxon>
        <taxon>Bacillati</taxon>
        <taxon>Actinomycetota</taxon>
        <taxon>Actinomycetes</taxon>
        <taxon>Micromonosporales</taxon>
        <taxon>Micromonosporaceae</taxon>
    </lineage>
</organism>
<feature type="transmembrane region" description="Helical" evidence="1">
    <location>
        <begin position="346"/>
        <end position="364"/>
    </location>
</feature>
<dbReference type="KEGG" id="psuu:Psuf_073690"/>
<sequence length="450" mass="48114">MWGSRELADRTPASRERYVDLLRVLSIVTVVLGHWLISVITYDHRGQLTGRSALDSLSWAFPITWLVQVVPVFFVVGGYANAASLASHRRRGGVAVTWLQDRGGRLVPPTTVLLAVFAAGAGIARLLGTDPALVRHAVWAASIPLWFLGAYLIVVVLAPLMYRLHRRFGWWALAALVVLVGLGDLARFHGMASLGSGSYVFGWLAIHQVGFFWRDGRLGFRPRVWACVLAGGLAAVVLLTVPGPYPVSMIDVAGQEPHNASPPTLALLATTTFQLGLVLTLRGPAERWLHRRRPWGGVTALNGVVFTIFLWHMSAVLLVVGALLALHRLPTPTVATPAWWLWRLPWLAMCLVALAVLVAVFGSVEARGRRRGRGSAGRPSGLAVALTGPVSGVPLTVAAYAAVTAGLLQNNLAPQSGHYALGVPAAALVTYAVGAGLLRALRALPVPSTP</sequence>
<protein>
    <recommendedName>
        <fullName evidence="2">Acyltransferase 3 domain-containing protein</fullName>
    </recommendedName>
</protein>
<feature type="transmembrane region" description="Helical" evidence="1">
    <location>
        <begin position="419"/>
        <end position="441"/>
    </location>
</feature>
<feature type="domain" description="Acyltransferase 3" evidence="2">
    <location>
        <begin position="17"/>
        <end position="359"/>
    </location>
</feature>
<keyword evidence="1" id="KW-0472">Membrane</keyword>
<evidence type="ECO:0000313" key="3">
    <source>
        <dbReference type="EMBL" id="BCB90056.1"/>
    </source>
</evidence>
<feature type="transmembrane region" description="Helical" evidence="1">
    <location>
        <begin position="265"/>
        <end position="283"/>
    </location>
</feature>
<name>A0A6F8YVH4_9ACTN</name>
<keyword evidence="1" id="KW-0812">Transmembrane</keyword>
<evidence type="ECO:0000256" key="1">
    <source>
        <dbReference type="SAM" id="Phobius"/>
    </source>
</evidence>
<evidence type="ECO:0000313" key="4">
    <source>
        <dbReference type="Proteomes" id="UP000503011"/>
    </source>
</evidence>
<gene>
    <name evidence="3" type="ORF">Psuf_073690</name>
</gene>
<feature type="transmembrane region" description="Helical" evidence="1">
    <location>
        <begin position="62"/>
        <end position="85"/>
    </location>
</feature>
<feature type="transmembrane region" description="Helical" evidence="1">
    <location>
        <begin position="192"/>
        <end position="212"/>
    </location>
</feature>
<feature type="transmembrane region" description="Helical" evidence="1">
    <location>
        <begin position="168"/>
        <end position="186"/>
    </location>
</feature>
<accession>A0A6F8YVH4</accession>
<keyword evidence="1" id="KW-1133">Transmembrane helix</keyword>
<dbReference type="Pfam" id="PF01757">
    <property type="entry name" value="Acyl_transf_3"/>
    <property type="match status" value="1"/>
</dbReference>
<dbReference type="AlphaFoldDB" id="A0A6F8YVH4"/>
<feature type="transmembrane region" description="Helical" evidence="1">
    <location>
        <begin position="21"/>
        <end position="42"/>
    </location>
</feature>
<reference evidence="3 4" key="1">
    <citation type="submission" date="2020-03" db="EMBL/GenBank/DDBJ databases">
        <title>Whole genome shotgun sequence of Phytohabitans suffuscus NBRC 105367.</title>
        <authorList>
            <person name="Komaki H."/>
            <person name="Tamura T."/>
        </authorList>
    </citation>
    <scope>NUCLEOTIDE SEQUENCE [LARGE SCALE GENOMIC DNA]</scope>
    <source>
        <strain evidence="3 4">NBRC 105367</strain>
    </source>
</reference>
<dbReference type="InterPro" id="IPR002656">
    <property type="entry name" value="Acyl_transf_3_dom"/>
</dbReference>
<feature type="transmembrane region" description="Helical" evidence="1">
    <location>
        <begin position="106"/>
        <end position="127"/>
    </location>
</feature>